<proteinExistence type="predicted"/>
<evidence type="ECO:0000256" key="1">
    <source>
        <dbReference type="SAM" id="MobiDB-lite"/>
    </source>
</evidence>
<reference evidence="2 3" key="1">
    <citation type="submission" date="2019-08" db="EMBL/GenBank/DDBJ databases">
        <authorList>
            <person name="Peeters C."/>
        </authorList>
    </citation>
    <scope>NUCLEOTIDE SEQUENCE [LARGE SCALE GENOMIC DNA]</scope>
    <source>
        <strain evidence="2 3">LMG 30175</strain>
    </source>
</reference>
<keyword evidence="3" id="KW-1185">Reference proteome</keyword>
<dbReference type="AlphaFoldDB" id="A0A5E4YK43"/>
<dbReference type="RefSeq" id="WP_150699261.1">
    <property type="nucleotide sequence ID" value="NZ_CABPRZ010000025.1"/>
</dbReference>
<dbReference type="EMBL" id="CABPRZ010000025">
    <property type="protein sequence ID" value="VVE49099.1"/>
    <property type="molecule type" value="Genomic_DNA"/>
</dbReference>
<evidence type="ECO:0000313" key="3">
    <source>
        <dbReference type="Proteomes" id="UP000414233"/>
    </source>
</evidence>
<gene>
    <name evidence="2" type="ORF">PTE30175_04478</name>
</gene>
<evidence type="ECO:0000313" key="2">
    <source>
        <dbReference type="EMBL" id="VVE49099.1"/>
    </source>
</evidence>
<sequence length="113" mass="12320">MDPDFLDDDATALLRALEASSDEFARAIEVVQSGVPGPDVYLAHALCRYFVDEVYRLSSMLGPPQEGDSEIDIENGGADADAPSAPLPFAASRRPTRCGANAFTPKVRRRKWH</sequence>
<dbReference type="Proteomes" id="UP000414233">
    <property type="component" value="Unassembled WGS sequence"/>
</dbReference>
<organism evidence="2 3">
    <name type="scientific">Pandoraea terrae</name>
    <dbReference type="NCBI Taxonomy" id="1537710"/>
    <lineage>
        <taxon>Bacteria</taxon>
        <taxon>Pseudomonadati</taxon>
        <taxon>Pseudomonadota</taxon>
        <taxon>Betaproteobacteria</taxon>
        <taxon>Burkholderiales</taxon>
        <taxon>Burkholderiaceae</taxon>
        <taxon>Pandoraea</taxon>
    </lineage>
</organism>
<protein>
    <submittedName>
        <fullName evidence="2">Uncharacterized protein</fullName>
    </submittedName>
</protein>
<feature type="region of interest" description="Disordered" evidence="1">
    <location>
        <begin position="61"/>
        <end position="93"/>
    </location>
</feature>
<accession>A0A5E4YK43</accession>
<name>A0A5E4YK43_9BURK</name>